<dbReference type="InterPro" id="IPR036890">
    <property type="entry name" value="HATPase_C_sf"/>
</dbReference>
<dbReference type="GO" id="GO:0004674">
    <property type="term" value="F:protein serine/threonine kinase activity"/>
    <property type="evidence" value="ECO:0007669"/>
    <property type="project" value="UniProtKB-EC"/>
</dbReference>
<name>A0A317YNG3_STAPS</name>
<dbReference type="AlphaFoldDB" id="A0A317YNG3"/>
<sequence length="73" mass="8248">MLMKERRSNNMQSKEDFIEMRVPASAEYVSLIRLTLAGVFLRAGATYDDIEDAKIAVSEAVINAVKHAYKEKN</sequence>
<dbReference type="EC" id="2.7.11.1" evidence="2"/>
<keyword evidence="2" id="KW-0808">Transferase</keyword>
<reference evidence="2 3" key="1">
    <citation type="journal article" date="2018" name="Vet. Microbiol.">
        <title>Clonal diversity and geographic distribution of methicillin-resistant Staphylococcus pseudintermedius from Australian animals: Discovery of novel sequence types.</title>
        <authorList>
            <person name="Worthing K.A."/>
            <person name="Abraham S."/>
            <person name="Coombs G.W."/>
            <person name="Pang S."/>
            <person name="Saputra S."/>
            <person name="Jordan D."/>
            <person name="Trott D.J."/>
            <person name="Norris J.M."/>
        </authorList>
    </citation>
    <scope>NUCLEOTIDE SEQUENCE [LARGE SCALE GENOMIC DNA]</scope>
    <source>
        <strain evidence="2 3">ST525 1</strain>
    </source>
</reference>
<comment type="caution">
    <text evidence="2">The sequence shown here is derived from an EMBL/GenBank/DDBJ whole genome shotgun (WGS) entry which is preliminary data.</text>
</comment>
<proteinExistence type="predicted"/>
<gene>
    <name evidence="2" type="ORF">DD902_14770</name>
</gene>
<dbReference type="InterPro" id="IPR003594">
    <property type="entry name" value="HATPase_dom"/>
</dbReference>
<accession>A0A317YNG3</accession>
<organism evidence="2 3">
    <name type="scientific">Staphylococcus pseudintermedius</name>
    <dbReference type="NCBI Taxonomy" id="283734"/>
    <lineage>
        <taxon>Bacteria</taxon>
        <taxon>Bacillati</taxon>
        <taxon>Bacillota</taxon>
        <taxon>Bacilli</taxon>
        <taxon>Bacillales</taxon>
        <taxon>Staphylococcaceae</taxon>
        <taxon>Staphylococcus</taxon>
        <taxon>Staphylococcus intermedius group</taxon>
    </lineage>
</organism>
<dbReference type="Proteomes" id="UP000246800">
    <property type="component" value="Unassembled WGS sequence"/>
</dbReference>
<evidence type="ECO:0000259" key="1">
    <source>
        <dbReference type="Pfam" id="PF13581"/>
    </source>
</evidence>
<evidence type="ECO:0000313" key="2">
    <source>
        <dbReference type="EMBL" id="PWZ68708.1"/>
    </source>
</evidence>
<protein>
    <submittedName>
        <fullName evidence="2">Anti-sigma B factor RsbW</fullName>
        <ecNumber evidence="2">2.7.11.1</ecNumber>
    </submittedName>
</protein>
<feature type="domain" description="Histidine kinase/HSP90-like ATPase" evidence="1">
    <location>
        <begin position="22"/>
        <end position="72"/>
    </location>
</feature>
<dbReference type="Gene3D" id="3.30.565.10">
    <property type="entry name" value="Histidine kinase-like ATPase, C-terminal domain"/>
    <property type="match status" value="1"/>
</dbReference>
<dbReference type="Pfam" id="PF13581">
    <property type="entry name" value="HATPase_c_2"/>
    <property type="match status" value="1"/>
</dbReference>
<feature type="non-terminal residue" evidence="2">
    <location>
        <position position="73"/>
    </location>
</feature>
<evidence type="ECO:0000313" key="3">
    <source>
        <dbReference type="Proteomes" id="UP000246800"/>
    </source>
</evidence>
<dbReference type="EMBL" id="QEIT01000507">
    <property type="protein sequence ID" value="PWZ68708.1"/>
    <property type="molecule type" value="Genomic_DNA"/>
</dbReference>